<feature type="domain" description="DM13" evidence="3">
    <location>
        <begin position="126"/>
        <end position="230"/>
    </location>
</feature>
<reference evidence="5" key="1">
    <citation type="submission" date="2017-09" db="EMBL/GenBank/DDBJ databases">
        <title>Depth-based differentiation of microbial function through sediment-hosted aquifers and enrichment of novel symbionts in the deep terrestrial subsurface.</title>
        <authorList>
            <person name="Probst A.J."/>
            <person name="Ladd B."/>
            <person name="Jarett J.K."/>
            <person name="Geller-Mcgrath D.E."/>
            <person name="Sieber C.M.K."/>
            <person name="Emerson J.B."/>
            <person name="Anantharaman K."/>
            <person name="Thomas B.C."/>
            <person name="Malmstrom R."/>
            <person name="Stieglmeier M."/>
            <person name="Klingl A."/>
            <person name="Woyke T."/>
            <person name="Ryan C.M."/>
            <person name="Banfield J.F."/>
        </authorList>
    </citation>
    <scope>NUCLEOTIDE SEQUENCE [LARGE SCALE GENOMIC DNA]</scope>
</reference>
<evidence type="ECO:0000313" key="4">
    <source>
        <dbReference type="EMBL" id="PIZ92737.1"/>
    </source>
</evidence>
<organism evidence="4 5">
    <name type="scientific">Candidatus Magasanikbacteria bacterium CG_4_10_14_0_2_um_filter_41_31</name>
    <dbReference type="NCBI Taxonomy" id="1974639"/>
    <lineage>
        <taxon>Bacteria</taxon>
        <taxon>Candidatus Magasanikiibacteriota</taxon>
    </lineage>
</organism>
<dbReference type="Pfam" id="PF10517">
    <property type="entry name" value="DM13"/>
    <property type="match status" value="1"/>
</dbReference>
<dbReference type="InterPro" id="IPR019545">
    <property type="entry name" value="DM13_domain"/>
</dbReference>
<name>A0A2M7V2R0_9BACT</name>
<comment type="caution">
    <text evidence="4">The sequence shown here is derived from an EMBL/GenBank/DDBJ whole genome shotgun (WGS) entry which is preliminary data.</text>
</comment>
<dbReference type="Proteomes" id="UP000230078">
    <property type="component" value="Unassembled WGS sequence"/>
</dbReference>
<accession>A0A2M7V2R0</accession>
<evidence type="ECO:0000256" key="2">
    <source>
        <dbReference type="SAM" id="Phobius"/>
    </source>
</evidence>
<evidence type="ECO:0000259" key="3">
    <source>
        <dbReference type="PROSITE" id="PS51549"/>
    </source>
</evidence>
<feature type="coiled-coil region" evidence="1">
    <location>
        <begin position="65"/>
        <end position="92"/>
    </location>
</feature>
<dbReference type="EMBL" id="PFPI01000049">
    <property type="protein sequence ID" value="PIZ92737.1"/>
    <property type="molecule type" value="Genomic_DNA"/>
</dbReference>
<evidence type="ECO:0000256" key="1">
    <source>
        <dbReference type="SAM" id="Coils"/>
    </source>
</evidence>
<dbReference type="AlphaFoldDB" id="A0A2M7V2R0"/>
<gene>
    <name evidence="4" type="ORF">COX83_03615</name>
</gene>
<proteinExistence type="predicted"/>
<protein>
    <recommendedName>
        <fullName evidence="3">DM13 domain-containing protein</fullName>
    </recommendedName>
</protein>
<keyword evidence="2" id="KW-0812">Transmembrane</keyword>
<dbReference type="PROSITE" id="PS51549">
    <property type="entry name" value="DM13"/>
    <property type="match status" value="1"/>
</dbReference>
<sequence>MFKLIKLLILITILGVGWWLLSPLFIDKKVDEELDPKVSSALNFVMSKAGEGLQKAGEKLSQTKTEDLQKKVAELKESMDNGSNLNEQITDENTMNQFMTEMAAMEEKEMSEDMMDVANPKELATGAFVTVAHEGTGDVRLISLGQNSDTIVRLENLDVLNGPDLRVVLSKSSDVEKAGHLGEYIDLGELKGNKGNQNYSIPAGVNVSEYHSVVIYCDSFHVVFNSANLETGK</sequence>
<keyword evidence="2" id="KW-1133">Transmembrane helix</keyword>
<keyword evidence="2" id="KW-0472">Membrane</keyword>
<feature type="transmembrane region" description="Helical" evidence="2">
    <location>
        <begin position="7"/>
        <end position="26"/>
    </location>
</feature>
<keyword evidence="1" id="KW-0175">Coiled coil</keyword>
<evidence type="ECO:0000313" key="5">
    <source>
        <dbReference type="Proteomes" id="UP000230078"/>
    </source>
</evidence>